<evidence type="ECO:0000313" key="1">
    <source>
        <dbReference type="EMBL" id="SVD99018.1"/>
    </source>
</evidence>
<proteinExistence type="predicted"/>
<name>A0A382ZWE7_9ZZZZ</name>
<dbReference type="EMBL" id="UINC01186682">
    <property type="protein sequence ID" value="SVD99018.1"/>
    <property type="molecule type" value="Genomic_DNA"/>
</dbReference>
<dbReference type="AlphaFoldDB" id="A0A382ZWE7"/>
<feature type="non-terminal residue" evidence="1">
    <location>
        <position position="1"/>
    </location>
</feature>
<accession>A0A382ZWE7</accession>
<sequence>DQVSWGRGEGYGTMTFKCKSDDYGIVPLFHITTNGQIKFQLNYLRQRVRKKEILRDYQLKLESNFMMDFGEEYYPSDIYHKMGDMFTIRTEVEKFVQTIQGIAHRLRQ</sequence>
<gene>
    <name evidence="1" type="ORF">METZ01_LOCUS451872</name>
</gene>
<reference evidence="1" key="1">
    <citation type="submission" date="2018-05" db="EMBL/GenBank/DDBJ databases">
        <authorList>
            <person name="Lanie J.A."/>
            <person name="Ng W.-L."/>
            <person name="Kazmierczak K.M."/>
            <person name="Andrzejewski T.M."/>
            <person name="Davidsen T.M."/>
            <person name="Wayne K.J."/>
            <person name="Tettelin H."/>
            <person name="Glass J.I."/>
            <person name="Rusch D."/>
            <person name="Podicherti R."/>
            <person name="Tsui H.-C.T."/>
            <person name="Winkler M.E."/>
        </authorList>
    </citation>
    <scope>NUCLEOTIDE SEQUENCE</scope>
</reference>
<organism evidence="1">
    <name type="scientific">marine metagenome</name>
    <dbReference type="NCBI Taxonomy" id="408172"/>
    <lineage>
        <taxon>unclassified sequences</taxon>
        <taxon>metagenomes</taxon>
        <taxon>ecological metagenomes</taxon>
    </lineage>
</organism>
<protein>
    <submittedName>
        <fullName evidence="1">Uncharacterized protein</fullName>
    </submittedName>
</protein>